<organism evidence="2">
    <name type="scientific">Schaalia odontolytica</name>
    <dbReference type="NCBI Taxonomy" id="1660"/>
    <lineage>
        <taxon>Bacteria</taxon>
        <taxon>Bacillati</taxon>
        <taxon>Actinomycetota</taxon>
        <taxon>Actinomycetes</taxon>
        <taxon>Actinomycetales</taxon>
        <taxon>Actinomycetaceae</taxon>
        <taxon>Schaalia</taxon>
    </lineage>
</organism>
<gene>
    <name evidence="2" type="ORF">AOLFYP35_00644</name>
</gene>
<evidence type="ECO:0000313" key="2">
    <source>
        <dbReference type="EMBL" id="VYS87191.1"/>
    </source>
</evidence>
<feature type="transmembrane region" description="Helical" evidence="1">
    <location>
        <begin position="25"/>
        <end position="43"/>
    </location>
</feature>
<feature type="transmembrane region" description="Helical" evidence="1">
    <location>
        <begin position="232"/>
        <end position="252"/>
    </location>
</feature>
<keyword evidence="1" id="KW-0812">Transmembrane</keyword>
<feature type="transmembrane region" description="Helical" evidence="1">
    <location>
        <begin position="152"/>
        <end position="177"/>
    </location>
</feature>
<feature type="transmembrane region" description="Helical" evidence="1">
    <location>
        <begin position="120"/>
        <end position="140"/>
    </location>
</feature>
<feature type="transmembrane region" description="Helical" evidence="1">
    <location>
        <begin position="290"/>
        <end position="316"/>
    </location>
</feature>
<proteinExistence type="predicted"/>
<evidence type="ECO:0000256" key="1">
    <source>
        <dbReference type="SAM" id="Phobius"/>
    </source>
</evidence>
<reference evidence="2" key="1">
    <citation type="submission" date="2019-11" db="EMBL/GenBank/DDBJ databases">
        <authorList>
            <person name="Feng L."/>
        </authorList>
    </citation>
    <scope>NUCLEOTIDE SEQUENCE</scope>
    <source>
        <strain evidence="2">AodontolyticusLFYP35</strain>
    </source>
</reference>
<evidence type="ECO:0008006" key="3">
    <source>
        <dbReference type="Google" id="ProtNLM"/>
    </source>
</evidence>
<feature type="transmembrane region" description="Helical" evidence="1">
    <location>
        <begin position="55"/>
        <end position="75"/>
    </location>
</feature>
<feature type="transmembrane region" description="Helical" evidence="1">
    <location>
        <begin position="96"/>
        <end position="114"/>
    </location>
</feature>
<sequence length="445" mass="48180">MPEIASPPASTLTPAKTARQRTDTFTSIWMIIAVAMALVTLVVKNRMPQPLWTMIHLVTLGVLSNGIFQWSWFFARSLARLSADDPRARRHNTIRILIFNACFLLLFVSMWLGWMVGTMIAATGIAAVAAWHGAEMLSVLRERLASRFVIVVRYYVCSASFFVLAALLASFVSATMFSPSIPEALVAMRDRLTLAHALSGVAGWVGLTIGGTAITLGPTILRTRMSPDAVSWGVRVLLPWCLSLLLAIAGALLGVMPLVGAGILAVGTCAIVGIVCPYAKVLRNKGPREYSAWSFLLGLLWISVGVCALGVTSLFVSTPSQLRVLTLMWLPIIGIAGFAQLFQGALSYLMPVVIGGGPSIVRIGIAIIDWQYSLRLGLRNGALILELFLFFTSESSSVQVLRTAGWLLVIATFVIDVVIYAKTGITQAQARRARSETLSESRQVQ</sequence>
<protein>
    <recommendedName>
        <fullName evidence="3">Beta-carotene 15,15'-monooxygenase</fullName>
    </recommendedName>
</protein>
<keyword evidence="1" id="KW-1133">Transmembrane helix</keyword>
<name>A0A6N2S4M3_9ACTO</name>
<keyword evidence="1" id="KW-0472">Membrane</keyword>
<feature type="transmembrane region" description="Helical" evidence="1">
    <location>
        <begin position="258"/>
        <end position="278"/>
    </location>
</feature>
<feature type="transmembrane region" description="Helical" evidence="1">
    <location>
        <begin position="403"/>
        <end position="421"/>
    </location>
</feature>
<feature type="transmembrane region" description="Helical" evidence="1">
    <location>
        <begin position="328"/>
        <end position="351"/>
    </location>
</feature>
<dbReference type="EMBL" id="CACRSM010000002">
    <property type="protein sequence ID" value="VYS87191.1"/>
    <property type="molecule type" value="Genomic_DNA"/>
</dbReference>
<dbReference type="AlphaFoldDB" id="A0A6N2S4M3"/>
<accession>A0A6N2S4M3</accession>
<feature type="transmembrane region" description="Helical" evidence="1">
    <location>
        <begin position="197"/>
        <end position="220"/>
    </location>
</feature>